<comment type="subcellular location">
    <subcellularLocation>
        <location evidence="1">Nucleus</location>
    </subcellularLocation>
</comment>
<dbReference type="EMBL" id="JANBTW010000001">
    <property type="protein sequence ID" value="KAJ2681087.1"/>
    <property type="molecule type" value="Genomic_DNA"/>
</dbReference>
<evidence type="ECO:0000313" key="14">
    <source>
        <dbReference type="Proteomes" id="UP001151518"/>
    </source>
</evidence>
<dbReference type="InterPro" id="IPR012677">
    <property type="entry name" value="Nucleotide-bd_a/b_plait_sf"/>
</dbReference>
<organism evidence="13 14">
    <name type="scientific">Coemansia spiralis</name>
    <dbReference type="NCBI Taxonomy" id="417178"/>
    <lineage>
        <taxon>Eukaryota</taxon>
        <taxon>Fungi</taxon>
        <taxon>Fungi incertae sedis</taxon>
        <taxon>Zoopagomycota</taxon>
        <taxon>Kickxellomycotina</taxon>
        <taxon>Kickxellomycetes</taxon>
        <taxon>Kickxellales</taxon>
        <taxon>Kickxellaceae</taxon>
        <taxon>Coemansia</taxon>
    </lineage>
</organism>
<evidence type="ECO:0000259" key="12">
    <source>
        <dbReference type="PROSITE" id="PS50102"/>
    </source>
</evidence>
<feature type="domain" description="RRM" evidence="12">
    <location>
        <begin position="174"/>
        <end position="247"/>
    </location>
</feature>
<comment type="caution">
    <text evidence="13">The sequence shown here is derived from an EMBL/GenBank/DDBJ whole genome shotgun (WGS) entry which is preliminary data.</text>
</comment>
<keyword evidence="8" id="KW-0539">Nucleus</keyword>
<dbReference type="InterPro" id="IPR035979">
    <property type="entry name" value="RBD_domain_sf"/>
</dbReference>
<dbReference type="FunFam" id="3.30.70.330:FF:000039">
    <property type="entry name" value="U1 small nuclear ribonucleoprotein A"/>
    <property type="match status" value="1"/>
</dbReference>
<dbReference type="CDD" id="cd12247">
    <property type="entry name" value="RRM2_U1A_like"/>
    <property type="match status" value="1"/>
</dbReference>
<dbReference type="GO" id="GO:0005681">
    <property type="term" value="C:spliceosomal complex"/>
    <property type="evidence" value="ECO:0007669"/>
    <property type="project" value="UniProtKB-KW"/>
</dbReference>
<evidence type="ECO:0000256" key="3">
    <source>
        <dbReference type="ARBA" id="ARBA00022664"/>
    </source>
</evidence>
<evidence type="ECO:0000256" key="2">
    <source>
        <dbReference type="ARBA" id="ARBA00007243"/>
    </source>
</evidence>
<dbReference type="GO" id="GO:0003723">
    <property type="term" value="F:RNA binding"/>
    <property type="evidence" value="ECO:0007669"/>
    <property type="project" value="UniProtKB-UniRule"/>
</dbReference>
<feature type="region of interest" description="Disordered" evidence="11">
    <location>
        <begin position="121"/>
        <end position="173"/>
    </location>
</feature>
<evidence type="ECO:0000256" key="9">
    <source>
        <dbReference type="ARBA" id="ARBA00023274"/>
    </source>
</evidence>
<feature type="compositionally biased region" description="Basic and acidic residues" evidence="11">
    <location>
        <begin position="128"/>
        <end position="144"/>
    </location>
</feature>
<evidence type="ECO:0000256" key="7">
    <source>
        <dbReference type="ARBA" id="ARBA00023187"/>
    </source>
</evidence>
<dbReference type="GO" id="GO:0006397">
    <property type="term" value="P:mRNA processing"/>
    <property type="evidence" value="ECO:0007669"/>
    <property type="project" value="UniProtKB-KW"/>
</dbReference>
<keyword evidence="9 13" id="KW-0687">Ribonucleoprotein</keyword>
<dbReference type="AlphaFoldDB" id="A0A9W8L1D1"/>
<keyword evidence="6 10" id="KW-0694">RNA-binding</keyword>
<dbReference type="Proteomes" id="UP001151518">
    <property type="component" value="Unassembled WGS sequence"/>
</dbReference>
<dbReference type="CDD" id="cd12246">
    <property type="entry name" value="RRM1_U1A_like"/>
    <property type="match status" value="1"/>
</dbReference>
<dbReference type="PANTHER" id="PTHR10501">
    <property type="entry name" value="U1 SMALL NUCLEAR RIBONUCLEOPROTEIN A/U2 SMALL NUCLEAR RIBONUCLEOPROTEIN B"/>
    <property type="match status" value="1"/>
</dbReference>
<evidence type="ECO:0000256" key="1">
    <source>
        <dbReference type="ARBA" id="ARBA00004123"/>
    </source>
</evidence>
<dbReference type="InterPro" id="IPR000504">
    <property type="entry name" value="RRM_dom"/>
</dbReference>
<dbReference type="GO" id="GO:0008380">
    <property type="term" value="P:RNA splicing"/>
    <property type="evidence" value="ECO:0007669"/>
    <property type="project" value="UniProtKB-KW"/>
</dbReference>
<sequence>MASIPPSQTIYIRNLNDKIQKELLKRTLYEACVVYGRILDIVALKTLKMRGQAFVVFEDIASATIALRQLNGRQVFGQAVQVEYALSKSDVVAQQDGTFKYGEERKHVSAAQRKRLLGIAEGGGLTKRRPEEESEERASKRQAVEDDESSGDEVVGPVPPKPATVNEDEPMPNRTLFVSNIPGNVSAEMLGGLFRQYAGFEEVRQVAGKSDIAFVDYESIDSASAAREVLDGFKLSADQAMKIEFSR</sequence>
<dbReference type="GO" id="GO:0030532">
    <property type="term" value="C:small nuclear ribonucleoprotein complex"/>
    <property type="evidence" value="ECO:0007669"/>
    <property type="project" value="UniProtKB-ARBA"/>
</dbReference>
<feature type="domain" description="RRM" evidence="12">
    <location>
        <begin position="8"/>
        <end position="87"/>
    </location>
</feature>
<evidence type="ECO:0000256" key="6">
    <source>
        <dbReference type="ARBA" id="ARBA00022884"/>
    </source>
</evidence>
<reference evidence="13" key="1">
    <citation type="submission" date="2022-07" db="EMBL/GenBank/DDBJ databases">
        <title>Phylogenomic reconstructions and comparative analyses of Kickxellomycotina fungi.</title>
        <authorList>
            <person name="Reynolds N.K."/>
            <person name="Stajich J.E."/>
            <person name="Barry K."/>
            <person name="Grigoriev I.V."/>
            <person name="Crous P."/>
            <person name="Smith M.E."/>
        </authorList>
    </citation>
    <scope>NUCLEOTIDE SEQUENCE</scope>
    <source>
        <strain evidence="13">NRRL 3115</strain>
    </source>
</reference>
<accession>A0A9W8L1D1</accession>
<protein>
    <submittedName>
        <fullName evidence="13">U2 small nuclear ribonucleoprotein B</fullName>
    </submittedName>
</protein>
<dbReference type="Pfam" id="PF00076">
    <property type="entry name" value="RRM_1"/>
    <property type="match status" value="2"/>
</dbReference>
<evidence type="ECO:0000313" key="13">
    <source>
        <dbReference type="EMBL" id="KAJ2681087.1"/>
    </source>
</evidence>
<evidence type="ECO:0000256" key="8">
    <source>
        <dbReference type="ARBA" id="ARBA00023242"/>
    </source>
</evidence>
<comment type="similarity">
    <text evidence="2">Belongs to the RRM U1 A/B'' family.</text>
</comment>
<name>A0A9W8L1D1_9FUNG</name>
<gene>
    <name evidence="13" type="primary">SNRPB2</name>
    <name evidence="13" type="ORF">GGI25_000042</name>
</gene>
<evidence type="ECO:0000256" key="5">
    <source>
        <dbReference type="ARBA" id="ARBA00022737"/>
    </source>
</evidence>
<dbReference type="FunFam" id="3.30.70.330:FF:000029">
    <property type="entry name" value="U2 small nuclear ribonucleoprotein B"/>
    <property type="match status" value="1"/>
</dbReference>
<evidence type="ECO:0000256" key="10">
    <source>
        <dbReference type="PROSITE-ProRule" id="PRU00176"/>
    </source>
</evidence>
<proteinExistence type="inferred from homology"/>
<evidence type="ECO:0000256" key="11">
    <source>
        <dbReference type="SAM" id="MobiDB-lite"/>
    </source>
</evidence>
<dbReference type="SMART" id="SM00360">
    <property type="entry name" value="RRM"/>
    <property type="match status" value="2"/>
</dbReference>
<keyword evidence="4" id="KW-0747">Spliceosome</keyword>
<dbReference type="PROSITE" id="PS50102">
    <property type="entry name" value="RRM"/>
    <property type="match status" value="2"/>
</dbReference>
<dbReference type="OrthoDB" id="277802at2759"/>
<dbReference type="SUPFAM" id="SSF54928">
    <property type="entry name" value="RNA-binding domain, RBD"/>
    <property type="match status" value="1"/>
</dbReference>
<keyword evidence="5" id="KW-0677">Repeat</keyword>
<keyword evidence="7" id="KW-0508">mRNA splicing</keyword>
<evidence type="ECO:0000256" key="4">
    <source>
        <dbReference type="ARBA" id="ARBA00022728"/>
    </source>
</evidence>
<keyword evidence="3" id="KW-0507">mRNA processing</keyword>
<dbReference type="Gene3D" id="3.30.70.330">
    <property type="match status" value="2"/>
</dbReference>